<evidence type="ECO:0000313" key="2">
    <source>
        <dbReference type="Proteomes" id="UP001060215"/>
    </source>
</evidence>
<evidence type="ECO:0000313" key="1">
    <source>
        <dbReference type="EMBL" id="KAI8013497.1"/>
    </source>
</evidence>
<dbReference type="Proteomes" id="UP001060215">
    <property type="component" value="Chromosome 4"/>
</dbReference>
<dbReference type="EMBL" id="CM045761">
    <property type="protein sequence ID" value="KAI8013497.1"/>
    <property type="molecule type" value="Genomic_DNA"/>
</dbReference>
<organism evidence="1 2">
    <name type="scientific">Camellia lanceoleosa</name>
    <dbReference type="NCBI Taxonomy" id="1840588"/>
    <lineage>
        <taxon>Eukaryota</taxon>
        <taxon>Viridiplantae</taxon>
        <taxon>Streptophyta</taxon>
        <taxon>Embryophyta</taxon>
        <taxon>Tracheophyta</taxon>
        <taxon>Spermatophyta</taxon>
        <taxon>Magnoliopsida</taxon>
        <taxon>eudicotyledons</taxon>
        <taxon>Gunneridae</taxon>
        <taxon>Pentapetalae</taxon>
        <taxon>asterids</taxon>
        <taxon>Ericales</taxon>
        <taxon>Theaceae</taxon>
        <taxon>Camellia</taxon>
    </lineage>
</organism>
<accession>A0ACC0HLS5</accession>
<protein>
    <submittedName>
        <fullName evidence="1">Uncharacterized protein</fullName>
    </submittedName>
</protein>
<proteinExistence type="predicted"/>
<name>A0ACC0HLS5_9ERIC</name>
<keyword evidence="2" id="KW-1185">Reference proteome</keyword>
<comment type="caution">
    <text evidence="1">The sequence shown here is derived from an EMBL/GenBank/DDBJ whole genome shotgun (WGS) entry which is preliminary data.</text>
</comment>
<gene>
    <name evidence="1" type="ORF">LOK49_LG05G03515</name>
</gene>
<reference evidence="1 2" key="1">
    <citation type="journal article" date="2022" name="Plant J.">
        <title>Chromosome-level genome of Camellia lanceoleosa provides a valuable resource for understanding genome evolution and self-incompatibility.</title>
        <authorList>
            <person name="Gong W."/>
            <person name="Xiao S."/>
            <person name="Wang L."/>
            <person name="Liao Z."/>
            <person name="Chang Y."/>
            <person name="Mo W."/>
            <person name="Hu G."/>
            <person name="Li W."/>
            <person name="Zhao G."/>
            <person name="Zhu H."/>
            <person name="Hu X."/>
            <person name="Ji K."/>
            <person name="Xiang X."/>
            <person name="Song Q."/>
            <person name="Yuan D."/>
            <person name="Jin S."/>
            <person name="Zhang L."/>
        </authorList>
    </citation>
    <scope>NUCLEOTIDE SEQUENCE [LARGE SCALE GENOMIC DNA]</scope>
    <source>
        <strain evidence="1">SQ_2022a</strain>
    </source>
</reference>
<sequence length="149" mass="17784">MPGFPTVHMENCSEDFNDYIEDINEEEFEKSVNAHARFMEEHERFMEEHARFKEEHARNMEQHARNMEQLARDKEYINQVWMYLAKGGDIEDSERYCQRKKEQTKYLSLLLLLKKELIEGKSEKEMSSATLELFYALKAKKYSCNGIGK</sequence>